<evidence type="ECO:0000313" key="2">
    <source>
        <dbReference type="EMBL" id="GGF28819.1"/>
    </source>
</evidence>
<gene>
    <name evidence="2" type="ORF">GCM10011339_16300</name>
</gene>
<sequence length="219" mass="24489">MDDFAFDFILGLHIVGGGVGLLFGTITMIRPKGDGPHRKFGKGFYGGMLLASLSGLVLSVMHPNTFLFVIGAFTLYMVGSGYRYLKLKGLPHRNKAKWIDWGLTVMMILFALVFFVQGARSLSQGNFFGVVMLVFGAIGTLMVYGDIKFYQGVIKSQTFWLRGHIARMCGAYIASLTAFLVVNIYFLPPLLIWLLPTVTITPLIVKWSRKYKKRPFGRI</sequence>
<name>A0ABQ1UZ49_9BACT</name>
<dbReference type="Proteomes" id="UP000647339">
    <property type="component" value="Unassembled WGS sequence"/>
</dbReference>
<dbReference type="RefSeq" id="WP_137401710.1">
    <property type="nucleotide sequence ID" value="NZ_BMIU01000006.1"/>
</dbReference>
<feature type="transmembrane region" description="Helical" evidence="1">
    <location>
        <begin position="6"/>
        <end position="28"/>
    </location>
</feature>
<evidence type="ECO:0008006" key="4">
    <source>
        <dbReference type="Google" id="ProtNLM"/>
    </source>
</evidence>
<feature type="transmembrane region" description="Helical" evidence="1">
    <location>
        <begin position="165"/>
        <end position="184"/>
    </location>
</feature>
<feature type="transmembrane region" description="Helical" evidence="1">
    <location>
        <begin position="190"/>
        <end position="208"/>
    </location>
</feature>
<keyword evidence="1" id="KW-1133">Transmembrane helix</keyword>
<keyword evidence="3" id="KW-1185">Reference proteome</keyword>
<accession>A0ABQ1UZ49</accession>
<organism evidence="2 3">
    <name type="scientific">Echinicola rosea</name>
    <dbReference type="NCBI Taxonomy" id="1807691"/>
    <lineage>
        <taxon>Bacteria</taxon>
        <taxon>Pseudomonadati</taxon>
        <taxon>Bacteroidota</taxon>
        <taxon>Cytophagia</taxon>
        <taxon>Cytophagales</taxon>
        <taxon>Cyclobacteriaceae</taxon>
        <taxon>Echinicola</taxon>
    </lineage>
</organism>
<feature type="transmembrane region" description="Helical" evidence="1">
    <location>
        <begin position="125"/>
        <end position="144"/>
    </location>
</feature>
<keyword evidence="1" id="KW-0472">Membrane</keyword>
<comment type="caution">
    <text evidence="2">The sequence shown here is derived from an EMBL/GenBank/DDBJ whole genome shotgun (WGS) entry which is preliminary data.</text>
</comment>
<evidence type="ECO:0000313" key="3">
    <source>
        <dbReference type="Proteomes" id="UP000647339"/>
    </source>
</evidence>
<proteinExistence type="predicted"/>
<feature type="transmembrane region" description="Helical" evidence="1">
    <location>
        <begin position="40"/>
        <end position="60"/>
    </location>
</feature>
<dbReference type="EMBL" id="BMIU01000006">
    <property type="protein sequence ID" value="GGF28819.1"/>
    <property type="molecule type" value="Genomic_DNA"/>
</dbReference>
<evidence type="ECO:0000256" key="1">
    <source>
        <dbReference type="SAM" id="Phobius"/>
    </source>
</evidence>
<keyword evidence="1" id="KW-0812">Transmembrane</keyword>
<feature type="transmembrane region" description="Helical" evidence="1">
    <location>
        <begin position="97"/>
        <end position="119"/>
    </location>
</feature>
<reference evidence="3" key="1">
    <citation type="journal article" date="2019" name="Int. J. Syst. Evol. Microbiol.">
        <title>The Global Catalogue of Microorganisms (GCM) 10K type strain sequencing project: providing services to taxonomists for standard genome sequencing and annotation.</title>
        <authorList>
            <consortium name="The Broad Institute Genomics Platform"/>
            <consortium name="The Broad Institute Genome Sequencing Center for Infectious Disease"/>
            <person name="Wu L."/>
            <person name="Ma J."/>
        </authorList>
    </citation>
    <scope>NUCLEOTIDE SEQUENCE [LARGE SCALE GENOMIC DNA]</scope>
    <source>
        <strain evidence="3">CGMCC 1.15407</strain>
    </source>
</reference>
<protein>
    <recommendedName>
        <fullName evidence="4">DUF2306 domain-containing protein</fullName>
    </recommendedName>
</protein>
<feature type="transmembrane region" description="Helical" evidence="1">
    <location>
        <begin position="66"/>
        <end position="85"/>
    </location>
</feature>